<dbReference type="RefSeq" id="WP_012965153.1">
    <property type="nucleotide sequence ID" value="NC_013849.1"/>
</dbReference>
<name>D3S3H4_FERPA</name>
<reference evidence="2 3" key="2">
    <citation type="journal article" date="2011" name="Stand. Genomic Sci.">
        <title>Complete genome sequence of Ferroglobus placidus AEDII12DO.</title>
        <authorList>
            <person name="Anderson I."/>
            <person name="Risso C."/>
            <person name="Holmes D."/>
            <person name="Lucas S."/>
            <person name="Copeland A."/>
            <person name="Lapidus A."/>
            <person name="Cheng J.F."/>
            <person name="Bruce D."/>
            <person name="Goodwin L."/>
            <person name="Pitluck S."/>
            <person name="Saunders E."/>
            <person name="Brettin T."/>
            <person name="Detter J.C."/>
            <person name="Han C."/>
            <person name="Tapia R."/>
            <person name="Larimer F."/>
            <person name="Land M."/>
            <person name="Hauser L."/>
            <person name="Woyke T."/>
            <person name="Lovley D."/>
            <person name="Kyrpides N."/>
            <person name="Ivanova N."/>
        </authorList>
    </citation>
    <scope>NUCLEOTIDE SEQUENCE [LARGE SCALE GENOMIC DNA]</scope>
    <source>
        <strain evidence="3">DSM 10642 / AEDII12DO</strain>
    </source>
</reference>
<organism evidence="2 3">
    <name type="scientific">Ferroglobus placidus (strain DSM 10642 / AEDII12DO)</name>
    <dbReference type="NCBI Taxonomy" id="589924"/>
    <lineage>
        <taxon>Archaea</taxon>
        <taxon>Methanobacteriati</taxon>
        <taxon>Methanobacteriota</taxon>
        <taxon>Archaeoglobi</taxon>
        <taxon>Archaeoglobales</taxon>
        <taxon>Archaeoglobaceae</taxon>
        <taxon>Ferroglobus</taxon>
    </lineage>
</organism>
<feature type="transmembrane region" description="Helical" evidence="1">
    <location>
        <begin position="7"/>
        <end position="28"/>
    </location>
</feature>
<evidence type="ECO:0000256" key="1">
    <source>
        <dbReference type="SAM" id="Phobius"/>
    </source>
</evidence>
<dbReference type="HOGENOM" id="CLU_1412311_0_0_2"/>
<proteinExistence type="predicted"/>
<accession>D3S3H4</accession>
<sequence>MTDREKFVLLQFFQFLIVCALALVYAVTHPYEYRIVWTVPLMTSILSIMVRIILQEYVFELRDERGRPTSSWNKWLWETGTKYKYYKVRDFPSWFMPLHIAGFMFLSAFYCLAIPTIITGKFIFLEPEYAHLSIPIVIYYHFVTDFEGWKRLLKDYKTFYCHIAYTTAGAVFWYLLMAIGVFPKPFDLMQQY</sequence>
<feature type="transmembrane region" description="Helical" evidence="1">
    <location>
        <begin position="34"/>
        <end position="54"/>
    </location>
</feature>
<dbReference type="PaxDb" id="589924-Ferp_0636"/>
<dbReference type="GeneID" id="8778139"/>
<reference evidence="3" key="1">
    <citation type="submission" date="2010-02" db="EMBL/GenBank/DDBJ databases">
        <title>Complete sequence of Ferroglobus placidus DSM 10642.</title>
        <authorList>
            <consortium name="US DOE Joint Genome Institute"/>
            <person name="Lucas S."/>
            <person name="Copeland A."/>
            <person name="Lapidus A."/>
            <person name="Cheng J.-F."/>
            <person name="Bruce D."/>
            <person name="Goodwin L."/>
            <person name="Pitluck S."/>
            <person name="Saunders E."/>
            <person name="Brettin T."/>
            <person name="Detter J.C."/>
            <person name="Han C."/>
            <person name="Tapia R."/>
            <person name="Larimer F."/>
            <person name="Land M."/>
            <person name="Hauser L."/>
            <person name="Kyrpides N."/>
            <person name="Ivanova N."/>
            <person name="Holmes D."/>
            <person name="Lovley D."/>
            <person name="Kyrpides N."/>
            <person name="Anderson I.J."/>
            <person name="Woyke T."/>
        </authorList>
    </citation>
    <scope>NUCLEOTIDE SEQUENCE [LARGE SCALE GENOMIC DNA]</scope>
    <source>
        <strain evidence="3">DSM 10642 / AEDII12DO</strain>
    </source>
</reference>
<evidence type="ECO:0000313" key="2">
    <source>
        <dbReference type="EMBL" id="ADC64807.1"/>
    </source>
</evidence>
<keyword evidence="1" id="KW-0472">Membrane</keyword>
<keyword evidence="3" id="KW-1185">Reference proteome</keyword>
<keyword evidence="1" id="KW-0812">Transmembrane</keyword>
<dbReference type="Proteomes" id="UP000002613">
    <property type="component" value="Chromosome"/>
</dbReference>
<keyword evidence="1" id="KW-1133">Transmembrane helix</keyword>
<dbReference type="AlphaFoldDB" id="D3S3H4"/>
<gene>
    <name evidence="2" type="ordered locus">Ferp_0636</name>
</gene>
<dbReference type="EMBL" id="CP001899">
    <property type="protein sequence ID" value="ADC64807.1"/>
    <property type="molecule type" value="Genomic_DNA"/>
</dbReference>
<protein>
    <submittedName>
        <fullName evidence="2">Uncharacterized protein</fullName>
    </submittedName>
</protein>
<feature type="transmembrane region" description="Helical" evidence="1">
    <location>
        <begin position="94"/>
        <end position="117"/>
    </location>
</feature>
<dbReference type="KEGG" id="fpl:Ferp_0636"/>
<evidence type="ECO:0000313" key="3">
    <source>
        <dbReference type="Proteomes" id="UP000002613"/>
    </source>
</evidence>
<dbReference type="STRING" id="589924.Ferp_0636"/>
<feature type="transmembrane region" description="Helical" evidence="1">
    <location>
        <begin position="159"/>
        <end position="182"/>
    </location>
</feature>
<feature type="transmembrane region" description="Helical" evidence="1">
    <location>
        <begin position="129"/>
        <end position="147"/>
    </location>
</feature>